<accession>A0A563DRD2</accession>
<dbReference type="AlphaFoldDB" id="A0A563DRD2"/>
<keyword evidence="3" id="KW-1185">Reference proteome</keyword>
<reference evidence="2 3" key="1">
    <citation type="submission" date="2019-05" db="EMBL/GenBank/DDBJ databases">
        <authorList>
            <person name="Lee S.D."/>
        </authorList>
    </citation>
    <scope>NUCLEOTIDE SEQUENCE [LARGE SCALE GENOMIC DNA]</scope>
    <source>
        <strain evidence="2 3">C5-26</strain>
    </source>
</reference>
<reference evidence="2 3" key="2">
    <citation type="submission" date="2019-08" db="EMBL/GenBank/DDBJ databases">
        <title>Jejuicoccus antrihumi gen. nov., sp. nov., a new member of the family Dermacoccaceae isolated from a cave.</title>
        <authorList>
            <person name="Schumann P."/>
            <person name="Kim I.S."/>
        </authorList>
    </citation>
    <scope>NUCLEOTIDE SEQUENCE [LARGE SCALE GENOMIC DNA]</scope>
    <source>
        <strain evidence="2 3">C5-26</strain>
    </source>
</reference>
<feature type="compositionally biased region" description="Basic and acidic residues" evidence="1">
    <location>
        <begin position="50"/>
        <end position="62"/>
    </location>
</feature>
<protein>
    <submittedName>
        <fullName evidence="2">Uncharacterized protein</fullName>
    </submittedName>
</protein>
<sequence length="96" mass="10520">MTTLGSPQLPIVTQAPSNPFAQASGDHQWIHVNPVETPKGPTRSWPSGEHLIERPGHRRSEGSNRRLLEALLLLAGDLKGVERTPSPNNRLSVMQV</sequence>
<name>A0A563DRD2_9MICO</name>
<evidence type="ECO:0000256" key="1">
    <source>
        <dbReference type="SAM" id="MobiDB-lite"/>
    </source>
</evidence>
<evidence type="ECO:0000313" key="2">
    <source>
        <dbReference type="EMBL" id="TWP32513.1"/>
    </source>
</evidence>
<feature type="region of interest" description="Disordered" evidence="1">
    <location>
        <begin position="35"/>
        <end position="62"/>
    </location>
</feature>
<dbReference type="EMBL" id="VCQV01000071">
    <property type="protein sequence ID" value="TWP32513.1"/>
    <property type="molecule type" value="Genomic_DNA"/>
</dbReference>
<organism evidence="2 3">
    <name type="scientific">Leekyejoonella antrihumi</name>
    <dbReference type="NCBI Taxonomy" id="1660198"/>
    <lineage>
        <taxon>Bacteria</taxon>
        <taxon>Bacillati</taxon>
        <taxon>Actinomycetota</taxon>
        <taxon>Actinomycetes</taxon>
        <taxon>Micrococcales</taxon>
        <taxon>Dermacoccaceae</taxon>
        <taxon>Leekyejoonella</taxon>
    </lineage>
</organism>
<gene>
    <name evidence="2" type="ORF">FGL98_24040</name>
</gene>
<evidence type="ECO:0000313" key="3">
    <source>
        <dbReference type="Proteomes" id="UP000320244"/>
    </source>
</evidence>
<comment type="caution">
    <text evidence="2">The sequence shown here is derived from an EMBL/GenBank/DDBJ whole genome shotgun (WGS) entry which is preliminary data.</text>
</comment>
<dbReference type="Proteomes" id="UP000320244">
    <property type="component" value="Unassembled WGS sequence"/>
</dbReference>
<proteinExistence type="predicted"/>